<dbReference type="EMBL" id="FONA01000012">
    <property type="protein sequence ID" value="SFE50130.1"/>
    <property type="molecule type" value="Genomic_DNA"/>
</dbReference>
<dbReference type="InParanoid" id="A0A1I2B4Q0"/>
<dbReference type="SUPFAM" id="SSF55159">
    <property type="entry name" value="eIF1-like"/>
    <property type="match status" value="1"/>
</dbReference>
<dbReference type="RefSeq" id="WP_010528857.1">
    <property type="nucleotide sequence ID" value="NZ_AFSL01000102.1"/>
</dbReference>
<dbReference type="FunCoup" id="A0A1I2B4Q0">
    <property type="interactions" value="118"/>
</dbReference>
<dbReference type="Gene3D" id="3.30.780.10">
    <property type="entry name" value="SUI1-like domain"/>
    <property type="match status" value="1"/>
</dbReference>
<dbReference type="PANTHER" id="PTHR12789:SF0">
    <property type="entry name" value="DENSITY-REGULATED PROTEIN"/>
    <property type="match status" value="1"/>
</dbReference>
<comment type="similarity">
    <text evidence="1">Belongs to the SUI1 family.</text>
</comment>
<name>A0A1I2B4Q0_9BACT</name>
<dbReference type="AlphaFoldDB" id="A0A1I2B4Q0"/>
<dbReference type="Proteomes" id="UP000181976">
    <property type="component" value="Unassembled WGS sequence"/>
</dbReference>
<evidence type="ECO:0000256" key="3">
    <source>
        <dbReference type="ARBA" id="ARBA00022917"/>
    </source>
</evidence>
<dbReference type="InterPro" id="IPR001950">
    <property type="entry name" value="SUI1"/>
</dbReference>
<gene>
    <name evidence="6" type="ORF">SAMN05444380_11271</name>
</gene>
<dbReference type="STRING" id="385682.SAMN05444380_11271"/>
<reference evidence="6 7" key="1">
    <citation type="submission" date="2016-10" db="EMBL/GenBank/DDBJ databases">
        <authorList>
            <person name="de Groot N.N."/>
        </authorList>
    </citation>
    <scope>NUCLEOTIDE SEQUENCE [LARGE SCALE GENOMIC DNA]</scope>
    <source>
        <strain evidence="6 7">DSM 19012</strain>
    </source>
</reference>
<dbReference type="GO" id="GO:0001731">
    <property type="term" value="P:formation of translation preinitiation complex"/>
    <property type="evidence" value="ECO:0007669"/>
    <property type="project" value="TreeGrafter"/>
</dbReference>
<sequence length="119" mass="13071">MSKKKRKSTSGGIVFSTNPDFNPDDYIENDNEPETLSSEKQNLRISLDRKNRKGKSVTLITGFVGNDSDLQELGKKLKGICGAGGSVKNGEILVQGDFRDRILDFLLKEGYTKTKKSGG</sequence>
<proteinExistence type="inferred from homology"/>
<dbReference type="Pfam" id="PF01253">
    <property type="entry name" value="SUI1"/>
    <property type="match status" value="1"/>
</dbReference>
<evidence type="ECO:0000313" key="7">
    <source>
        <dbReference type="Proteomes" id="UP000181976"/>
    </source>
</evidence>
<protein>
    <submittedName>
        <fullName evidence="6">Translation initiation factor 1 (eIF-1/SUI1)</fullName>
    </submittedName>
</protein>
<dbReference type="PROSITE" id="PS50296">
    <property type="entry name" value="SUI1"/>
    <property type="match status" value="1"/>
</dbReference>
<keyword evidence="2" id="KW-0810">Translation regulation</keyword>
<dbReference type="GO" id="GO:0003743">
    <property type="term" value="F:translation initiation factor activity"/>
    <property type="evidence" value="ECO:0007669"/>
    <property type="project" value="UniProtKB-KW"/>
</dbReference>
<accession>A0A1I2B4Q0</accession>
<feature type="compositionally biased region" description="Acidic residues" evidence="4">
    <location>
        <begin position="22"/>
        <end position="33"/>
    </location>
</feature>
<keyword evidence="6" id="KW-0396">Initiation factor</keyword>
<feature type="domain" description="SUI1" evidence="5">
    <location>
        <begin position="50"/>
        <end position="110"/>
    </location>
</feature>
<dbReference type="GO" id="GO:0002188">
    <property type="term" value="P:translation reinitiation"/>
    <property type="evidence" value="ECO:0007669"/>
    <property type="project" value="TreeGrafter"/>
</dbReference>
<dbReference type="GO" id="GO:0006417">
    <property type="term" value="P:regulation of translation"/>
    <property type="evidence" value="ECO:0007669"/>
    <property type="project" value="UniProtKB-KW"/>
</dbReference>
<dbReference type="eggNOG" id="COG0023">
    <property type="taxonomic scope" value="Bacteria"/>
</dbReference>
<dbReference type="CDD" id="cd11567">
    <property type="entry name" value="YciH_like"/>
    <property type="match status" value="1"/>
</dbReference>
<organism evidence="6 7">
    <name type="scientific">Thermophagus xiamenensis</name>
    <dbReference type="NCBI Taxonomy" id="385682"/>
    <lineage>
        <taxon>Bacteria</taxon>
        <taxon>Pseudomonadati</taxon>
        <taxon>Bacteroidota</taxon>
        <taxon>Bacteroidia</taxon>
        <taxon>Marinilabiliales</taxon>
        <taxon>Marinilabiliaceae</taxon>
        <taxon>Thermophagus</taxon>
    </lineage>
</organism>
<dbReference type="InterPro" id="IPR005872">
    <property type="entry name" value="SUI1_arc_bac"/>
</dbReference>
<dbReference type="InterPro" id="IPR050318">
    <property type="entry name" value="DENR/SUI1_TIF"/>
</dbReference>
<dbReference type="PANTHER" id="PTHR12789">
    <property type="entry name" value="DENSITY-REGULATED PROTEIN HOMOLOG"/>
    <property type="match status" value="1"/>
</dbReference>
<keyword evidence="3" id="KW-0648">Protein biosynthesis</keyword>
<feature type="compositionally biased region" description="Polar residues" evidence="4">
    <location>
        <begin position="9"/>
        <end position="20"/>
    </location>
</feature>
<evidence type="ECO:0000313" key="6">
    <source>
        <dbReference type="EMBL" id="SFE50130.1"/>
    </source>
</evidence>
<evidence type="ECO:0000256" key="2">
    <source>
        <dbReference type="ARBA" id="ARBA00022845"/>
    </source>
</evidence>
<evidence type="ECO:0000259" key="5">
    <source>
        <dbReference type="PROSITE" id="PS50296"/>
    </source>
</evidence>
<evidence type="ECO:0000256" key="4">
    <source>
        <dbReference type="SAM" id="MobiDB-lite"/>
    </source>
</evidence>
<keyword evidence="7" id="KW-1185">Reference proteome</keyword>
<dbReference type="PIRSF" id="PIRSF037511">
    <property type="entry name" value="Transl_init_SUI1_pro"/>
    <property type="match status" value="1"/>
</dbReference>
<dbReference type="GO" id="GO:0003729">
    <property type="term" value="F:mRNA binding"/>
    <property type="evidence" value="ECO:0007669"/>
    <property type="project" value="TreeGrafter"/>
</dbReference>
<dbReference type="InterPro" id="IPR036877">
    <property type="entry name" value="SUI1_dom_sf"/>
</dbReference>
<evidence type="ECO:0000256" key="1">
    <source>
        <dbReference type="ARBA" id="ARBA00005422"/>
    </source>
</evidence>
<feature type="region of interest" description="Disordered" evidence="4">
    <location>
        <begin position="1"/>
        <end position="39"/>
    </location>
</feature>